<name>A0AAU8PR24_DESK7</name>
<keyword evidence="3" id="KW-1185">Reference proteome</keyword>
<feature type="domain" description="CN hydrolase" evidence="1">
    <location>
        <begin position="1"/>
        <end position="84"/>
    </location>
</feature>
<dbReference type="Proteomes" id="UP000009229">
    <property type="component" value="Chromosome"/>
</dbReference>
<protein>
    <submittedName>
        <fullName evidence="2">Nitrilase/cyanide hydratase and apolipoprotein N-acyltransferase</fullName>
    </submittedName>
</protein>
<evidence type="ECO:0000259" key="1">
    <source>
        <dbReference type="PROSITE" id="PS50263"/>
    </source>
</evidence>
<dbReference type="Gene3D" id="3.60.110.10">
    <property type="entry name" value="Carbon-nitrogen hydrolase"/>
    <property type="match status" value="1"/>
</dbReference>
<dbReference type="RefSeq" id="WP_013823244.1">
    <property type="nucleotide sequence ID" value="NC_015573.1"/>
</dbReference>
<accession>A0AAU8PR24</accession>
<evidence type="ECO:0000313" key="3">
    <source>
        <dbReference type="Proteomes" id="UP000009229"/>
    </source>
</evidence>
<dbReference type="Pfam" id="PF00795">
    <property type="entry name" value="CN_hydrolase"/>
    <property type="match status" value="1"/>
</dbReference>
<reference evidence="3" key="1">
    <citation type="submission" date="2011-05" db="EMBL/GenBank/DDBJ databases">
        <title>Complete sequence of Desulfotomaculum kuznetsovii DSM 6115.</title>
        <authorList>
            <person name="Lucas S."/>
            <person name="Han J."/>
            <person name="Lapidus A."/>
            <person name="Cheng J.-F."/>
            <person name="Goodwin L."/>
            <person name="Pitluck S."/>
            <person name="Peters L."/>
            <person name="Mikhailova N."/>
            <person name="Lu M."/>
            <person name="Saunders E."/>
            <person name="Han C."/>
            <person name="Tapia R."/>
            <person name="Land M."/>
            <person name="Hauser L."/>
            <person name="Kyrpides N."/>
            <person name="Ivanova N."/>
            <person name="Pagani I."/>
            <person name="Nazina T."/>
            <person name="Ivanova A."/>
            <person name="Parshina S."/>
            <person name="Kuever J."/>
            <person name="Muyzer G."/>
            <person name="Plugge C."/>
            <person name="Stams A."/>
            <person name="Woyke T."/>
        </authorList>
    </citation>
    <scope>NUCLEOTIDE SEQUENCE [LARGE SCALE GENOMIC DNA]</scope>
    <source>
        <strain evidence="3">DSM 6115 / VKM B-1805 / 17</strain>
    </source>
</reference>
<evidence type="ECO:0000313" key="2">
    <source>
        <dbReference type="EMBL" id="AEG15730.1"/>
    </source>
</evidence>
<dbReference type="InterPro" id="IPR036526">
    <property type="entry name" value="C-N_Hydrolase_sf"/>
</dbReference>
<dbReference type="SUPFAM" id="SSF56317">
    <property type="entry name" value="Carbon-nitrogen hydrolase"/>
    <property type="match status" value="1"/>
</dbReference>
<sequence length="84" mass="9425">MSKNFPARIIINPELATTGYAFESRRDISPFVETVPGPTTELFGALARRYGVYICLGLPEVDLKSGIYYNTAVHLEEGREWDEA</sequence>
<dbReference type="PROSITE" id="PS50263">
    <property type="entry name" value="CN_HYDROLASE"/>
    <property type="match status" value="1"/>
</dbReference>
<dbReference type="KEGG" id="dku:Desku_2190"/>
<dbReference type="AlphaFoldDB" id="A0AAU8PR24"/>
<proteinExistence type="predicted"/>
<dbReference type="EMBL" id="CP002770">
    <property type="protein sequence ID" value="AEG15730.1"/>
    <property type="molecule type" value="Genomic_DNA"/>
</dbReference>
<dbReference type="InterPro" id="IPR003010">
    <property type="entry name" value="C-N_Hydrolase"/>
</dbReference>
<gene>
    <name evidence="2" type="ordered locus">Desku_2190</name>
</gene>
<organism evidence="2 3">
    <name type="scientific">Desulfofundulus kuznetsovii (strain DSM 6115 / VKM B-1805 / 17)</name>
    <name type="common">Desulfotomaculum kuznetsovii</name>
    <dbReference type="NCBI Taxonomy" id="760568"/>
    <lineage>
        <taxon>Bacteria</taxon>
        <taxon>Bacillati</taxon>
        <taxon>Bacillota</taxon>
        <taxon>Clostridia</taxon>
        <taxon>Eubacteriales</taxon>
        <taxon>Peptococcaceae</taxon>
        <taxon>Desulfofundulus</taxon>
    </lineage>
</organism>